<dbReference type="SMART" id="SM00235">
    <property type="entry name" value="ZnMc"/>
    <property type="match status" value="1"/>
</dbReference>
<evidence type="ECO:0000256" key="2">
    <source>
        <dbReference type="ARBA" id="ARBA00022723"/>
    </source>
</evidence>
<evidence type="ECO:0000256" key="3">
    <source>
        <dbReference type="ARBA" id="ARBA00022801"/>
    </source>
</evidence>
<dbReference type="InterPro" id="IPR001506">
    <property type="entry name" value="Peptidase_M12A"/>
</dbReference>
<evidence type="ECO:0000313" key="9">
    <source>
        <dbReference type="EMBL" id="CAH3135544.1"/>
    </source>
</evidence>
<sequence>ENREIEDPDLFEGDMRLTPLQRGYAMMGLDVFASNRQGASIRSPLWPGGVLIYEISPTLANRPEAMASVLAGMDEWRSKTCIRFRKRTTETDYTYFTFGSGCSSWVGKIGSRQDITLGFGCWTRGIVAHEIGHALGYYHEQSRPDRDQYVTILKDNILPGKEHNFMKFGNSLIDSLGTPYDYRSVMHYSQNAFSKNGLPTILVKQEGKIIGQRDGLSARDADQANKLYKQCGM</sequence>
<dbReference type="EC" id="3.4.24.-" evidence="7"/>
<proteinExistence type="predicted"/>
<keyword evidence="5 6" id="KW-0482">Metalloprotease</keyword>
<feature type="non-terminal residue" evidence="9">
    <location>
        <position position="233"/>
    </location>
</feature>
<evidence type="ECO:0000256" key="1">
    <source>
        <dbReference type="ARBA" id="ARBA00022670"/>
    </source>
</evidence>
<keyword evidence="1 6" id="KW-0645">Protease</keyword>
<evidence type="ECO:0000259" key="8">
    <source>
        <dbReference type="PROSITE" id="PS51864"/>
    </source>
</evidence>
<dbReference type="InterPro" id="IPR034035">
    <property type="entry name" value="Astacin-like_dom"/>
</dbReference>
<feature type="non-terminal residue" evidence="9">
    <location>
        <position position="1"/>
    </location>
</feature>
<keyword evidence="2 6" id="KW-0479">Metal-binding</keyword>
<organism evidence="9 10">
    <name type="scientific">Porites lobata</name>
    <dbReference type="NCBI Taxonomy" id="104759"/>
    <lineage>
        <taxon>Eukaryota</taxon>
        <taxon>Metazoa</taxon>
        <taxon>Cnidaria</taxon>
        <taxon>Anthozoa</taxon>
        <taxon>Hexacorallia</taxon>
        <taxon>Scleractinia</taxon>
        <taxon>Fungiina</taxon>
        <taxon>Poritidae</taxon>
        <taxon>Porites</taxon>
    </lineage>
</organism>
<feature type="domain" description="Peptidase M12A" evidence="8">
    <location>
        <begin position="39"/>
        <end position="232"/>
    </location>
</feature>
<feature type="binding site" evidence="6">
    <location>
        <position position="133"/>
    </location>
    <ligand>
        <name>Zn(2+)</name>
        <dbReference type="ChEBI" id="CHEBI:29105"/>
        <note>catalytic</note>
    </ligand>
</feature>
<keyword evidence="10" id="KW-1185">Reference proteome</keyword>
<evidence type="ECO:0000313" key="10">
    <source>
        <dbReference type="Proteomes" id="UP001159405"/>
    </source>
</evidence>
<evidence type="ECO:0000256" key="7">
    <source>
        <dbReference type="RuleBase" id="RU361183"/>
    </source>
</evidence>
<dbReference type="InterPro" id="IPR006026">
    <property type="entry name" value="Peptidase_Metallo"/>
</dbReference>
<evidence type="ECO:0000256" key="6">
    <source>
        <dbReference type="PROSITE-ProRule" id="PRU01211"/>
    </source>
</evidence>
<comment type="caution">
    <text evidence="6">Lacks conserved residue(s) required for the propagation of feature annotation.</text>
</comment>
<feature type="binding site" evidence="6">
    <location>
        <position position="139"/>
    </location>
    <ligand>
        <name>Zn(2+)</name>
        <dbReference type="ChEBI" id="CHEBI:29105"/>
        <note>catalytic</note>
    </ligand>
</feature>
<accession>A0ABN8P6C4</accession>
<dbReference type="PROSITE" id="PS51864">
    <property type="entry name" value="ASTACIN"/>
    <property type="match status" value="1"/>
</dbReference>
<protein>
    <recommendedName>
        <fullName evidence="7">Metalloendopeptidase</fullName>
        <ecNumber evidence="7">3.4.24.-</ecNumber>
    </recommendedName>
</protein>
<dbReference type="InterPro" id="IPR024079">
    <property type="entry name" value="MetalloPept_cat_dom_sf"/>
</dbReference>
<name>A0ABN8P6C4_9CNID</name>
<dbReference type="SUPFAM" id="SSF55486">
    <property type="entry name" value="Metalloproteases ('zincins'), catalytic domain"/>
    <property type="match status" value="1"/>
</dbReference>
<dbReference type="PANTHER" id="PTHR10127:SF780">
    <property type="entry name" value="METALLOENDOPEPTIDASE"/>
    <property type="match status" value="1"/>
</dbReference>
<evidence type="ECO:0000256" key="4">
    <source>
        <dbReference type="ARBA" id="ARBA00022833"/>
    </source>
</evidence>
<comment type="caution">
    <text evidence="9">The sequence shown here is derived from an EMBL/GenBank/DDBJ whole genome shotgun (WGS) entry which is preliminary data.</text>
</comment>
<dbReference type="PRINTS" id="PR00480">
    <property type="entry name" value="ASTACIN"/>
</dbReference>
<feature type="active site" evidence="6">
    <location>
        <position position="130"/>
    </location>
</feature>
<dbReference type="Pfam" id="PF01400">
    <property type="entry name" value="Astacin"/>
    <property type="match status" value="1"/>
</dbReference>
<reference evidence="9 10" key="1">
    <citation type="submission" date="2022-05" db="EMBL/GenBank/DDBJ databases">
        <authorList>
            <consortium name="Genoscope - CEA"/>
            <person name="William W."/>
        </authorList>
    </citation>
    <scope>NUCLEOTIDE SEQUENCE [LARGE SCALE GENOMIC DNA]</scope>
</reference>
<keyword evidence="3 6" id="KW-0378">Hydrolase</keyword>
<dbReference type="CDD" id="cd04280">
    <property type="entry name" value="ZnMc_astacin_like"/>
    <property type="match status" value="1"/>
</dbReference>
<feature type="binding site" evidence="6">
    <location>
        <position position="129"/>
    </location>
    <ligand>
        <name>Zn(2+)</name>
        <dbReference type="ChEBI" id="CHEBI:29105"/>
        <note>catalytic</note>
    </ligand>
</feature>
<dbReference type="Gene3D" id="3.40.390.10">
    <property type="entry name" value="Collagenase (Catalytic Domain)"/>
    <property type="match status" value="1"/>
</dbReference>
<evidence type="ECO:0000256" key="5">
    <source>
        <dbReference type="ARBA" id="ARBA00023049"/>
    </source>
</evidence>
<keyword evidence="4 6" id="KW-0862">Zinc</keyword>
<dbReference type="EMBL" id="CALNXK010000056">
    <property type="protein sequence ID" value="CAH3135544.1"/>
    <property type="molecule type" value="Genomic_DNA"/>
</dbReference>
<dbReference type="Proteomes" id="UP001159405">
    <property type="component" value="Unassembled WGS sequence"/>
</dbReference>
<comment type="cofactor">
    <cofactor evidence="6 7">
        <name>Zn(2+)</name>
        <dbReference type="ChEBI" id="CHEBI:29105"/>
    </cofactor>
    <text evidence="6 7">Binds 1 zinc ion per subunit.</text>
</comment>
<dbReference type="PANTHER" id="PTHR10127">
    <property type="entry name" value="DISCOIDIN, CUB, EGF, LAMININ , AND ZINC METALLOPROTEASE DOMAIN CONTAINING"/>
    <property type="match status" value="1"/>
</dbReference>
<gene>
    <name evidence="9" type="ORF">PLOB_00037954</name>
</gene>